<feature type="compositionally biased region" description="Low complexity" evidence="1">
    <location>
        <begin position="954"/>
        <end position="971"/>
    </location>
</feature>
<sequence length="4014" mass="438361">MEDLELQECIKQCYGNHFCYSILYDETLKNRCVFYYYAGYNCTGETLVPTGDLKYENKPITLDCIKCPGNGDIISTTHTPIVGNVNIGNSVKGVSVDENNIKSNQNANIIDQTKQLGDSSISKNVDQTPNSSDNSSCILEFSLNFEDVGDEVVELFTDIIPNVEDEKECAKMCHNASCDYALYKPSTKICSYVSDYQEFIKNCTLKPLQNFVLGVMDSNNTDTVQLECIRCRENHIEDVKNMFNDKILHSNSKNDEGEWHSMTVDPGDAVTWPTNLQLSGHCVVVFQIDESEEKVKSLDFTSEVQLQTVEQCAAHCYKTSCSNAVFEFQEHGKGICKVSNSSSDVCSNDLQHHYRFYTTKTVAIQCIRCLAKKPSTKSPFASLHGSSEISTTTPTTETEKVDLSPEQQYESNEGGKSEAKVIISPDGNVDKGGEVQDEETLEEVGKTVKPPSSAPIDEEQVKSGVKPSVSIPSDNAHKAEDNSLKTTLAESKDATTEQPKTTKEFTTTISISNNNKSLEELTKEKDPYLRGCVVTFQVKPFSLDDEPQKGEPLMEYEFIAESVAICATKCYNNGCTGAIFNSDTQKCVLQLGKTILCDRGDVYNNYFPEKKNEKLRIFCLTCTPNNFNGFEGQIKSNIKTNESTRPKDMEVATITPPPVIENEVSTPFVKPGSVFDLTTESPQGEGEITTIKNQEVEETTIKSLSDGESTKPIENVPKSLPHATDNESKVSTNLEDNRETTLSFLINDEETTTLSPELNKEPVKTSTSNQNNEKDATTVSSENEKVQTTILPETSTNGLENKETISNAQTTISPDNEKEESGITTNSPEDKISQTSISPDSEKEKSELTTIIPEDKNDQTTGIPEGNKDLNSSSSENEKEDNELTTILPEEKKLQTTTALFEKEESEAITSISEDKNDQTTALPEAIKESASPSTDNEKSGLTTIAPENENIQSSTPPESEGEESGASTIISEEKSAQTTLSPEVPKEESGSITDAPTIEETTILKGLDHKNSDLKEDNLSTTLNPELGLEIGKNKETTLEVDTVQPTVFHGESGEKSSELVTNAPENEAVVTTNIIPKDIEDISTTLLIPVDFEVSTKSSFEGEDKEITTQSSVPKKETIVIENGEGSGEENENIGKASTKILIIGQPGDEETQTTEPEKSTVIPIIDSKQNTENLFPEEKETTSDTLTTLSSLNEGSATTPSSIDEVNIETTTLKIGEDFGKVKPTTISDNIESTTIKINEESPKLEGDLEKVKSTTISDNIESTTLKIGEESTKLQEEIEKIKPTTISENIETSTFTLPEMGLEISKQNGLHSENNKVTTTFEKTDITTIASESEKTDLTTLSSENKIIDATTPVPESDNLSKGQEETKSTFVDEKQIETTTFPREFEKGDEEGTVSLQSEKRPTIKPVQGVHDEDELTTISTKLENNVDTTTFPREFEKDDELTTPKSNVSNEKELGDKSTILPDVEKEGNGAITIALDGKNIETTVLPESDKKLSPLENEKEKSEMTTIISEDKISQSTTSKEIKKEGSEITTKIPESDNVETTVLPESKEKLPLLESDKDGIEAITSVPDNENVGTTLPESSKELSSLEKVEETTIIPDVKNSQTTVTLLEKEENGLTTNIKEEKNDRTTALPESIKESPPLENEGSDLTTIAPESEGSGATSNIPDAKNDQTTIAPESEGSGATTNIPDAKSGQTTMVPENEGSGATTNIPEVKNDQTTMAPESEGSGTTTNISDAKNGQTTMAPESEGSGATTNIPDAKGGQTTMAPENENEGSGATTNISEVKNDQTTMAPESEGSGTTTNISDAKNGQTKMAPESEGSGATTNIPDAKNDQTTIAPENEGSGATTNIPDVKNDQTTMPEGNKGSSPFENESDEITTISSEDKNFETTIASEDEKEGSGDTTNIPEKKNDQTTALPEEVKETSLLENGKLTTILSESKNLQTTTVPEEKEGSEATTIIPEDKNDQTTLLPDNSEKQQTTSHPEEAKESPSITTDNENEEIDNTTISPEGDNKIKTVDQEDKTDQTTISSEIIKESQLGSEATTIVPKINDDKEEKEATTIIPDNIQTTIIPENNQESSLGSLESNKEKSEATTIVSEEGNIKTTFMPDIISESTTSSSQLGEQDNNNKSVLPEGENKKNVTTTIPSSLSIPEEAKENLMTSLSPDEETPTTISTDSEEENKNISPILAFDKIGSKFKNKEGDHGKSSSASIEGDKNFQATTSIPEDDKLTTKSKNIPEGENNEEELIPTTIKPLESDKLDESTKGEQKTTTLKEKIDLENETIEPSTIPAGSEFIITTPMTENEDKMEVTTILSIDKEEATTKLSIVDFEITGQTKDNAFGEKGEIIETTARPEESQAITKSPQENEEDKIKESNEKEIIDNQEFVSNETNGLPEMGLEISRFRGISGNTPNKTEVTTIFPKTSLNIDETSTVTITTESDKDEKITTILSTDENKENSTPSSDKVEGSGLNITPSIENISSTTMKGDIEESSGEKEVTSIHEDISTILPELEGSGIVDVTTISPQEQTTIGEKIETKHAEELFPDDETIERIRVQSSTTTASSGISPSTTEAIGAAFITDKEDLTDENISSSTIPSDSNVKSQFNTDASTIEPKIDDKENKTLTSAETSSTTTAIPIEEQLFTIQPFKNLDSQSKKGNNKESTNNTFNGQENLINATNIPSIDSQEKNTKLIIQDTTSIPEINNEGSGEETGTQTTILPIVNESGKNETSSSTQNILESKIEKNDEDELSSTIPNNNNENFDSTTASIAAKNQEHLESTHIPIEISTNENLEATTIPIELKDKGQETTTILIESKNIEDEEESAPTTITSDSMEASETTIAPILSKIDDHPEDNVSTTKIIPENDKNISITTIEPKEMDEITTISPNGEDKIEGSGQEDSDVTKEPSIIPEAVDFDFSSKKSTSIKEDIETTTHSIAENEDEKTTLESSGEDDEKEGSLITTILPITKATFIKGEATTEETLLSGDLESINKSNDKTTIIVTDSTVKTIINETKNNEDFKEPIVPFKQENTTVNEEPISKEIVDSNEGKKHSGSDGPAFVTGEPDSSEISEESKTTTMKTSTEESIKKVSDENEGSEMTTLTIILPNKNETFDTTTIKTSNGEVEDLFPVEKKEEELDASKIDFTHTTFGEKSTDIEATTIAKVESLNDKSDIESTTSSLITEDDGSVIDTSILKKGKIDTIIPEETDVTLISANASTTVDIKNDEDSIVTTIKTSTAELEGEESKNDTTIAEPVDNSSSDSSTTTLSEENKTDKPIITTTEKSQHNETTANLPAFVTEKGELEVTTDSSTLSGTKTTSNIEDNIEKSTIKIDHEVNKNEEHLETTTVPFNEDTEFVAKENTKHIIDKTPTNKNIESNIQSTTPKFENSDDITTIKSESNTFETNIESTTPKSENNDNLTTIKSESNTFESNIQSTTPKSENSDNLTTIKFESNTFESNIESTTPKSESSDNLTTIKSESNTFESNIESTTLKSEEEQTSESKIPIHEDEFSTIKSDIEKSKTTIEPDVTHEPIKLETVHFDVETTTIGAEDKESIVTNNGKNDNENSDFGNVKGKETKKQENAESIDAASIDKNVDLPKTVGKVDSSHGSGFKQNVEASEEKSSDEDYESKAQNEDSHNEGDEKVTNEPPVAAVQDLVHTLSRTNDLDLLLRGASKQLVNIRKNAKCGAKTLRFAARVMKDFSQEYEVIQSVPSLYACLEACYIAGCKKAAFVPYPQPKCLMHYELGSTLTNSCSPSSIYQLTSHWHFSNPSEVIEILCLICDNDNDNSKEKLQIENVFNLLGENKRKGMEQQAFMTEVCHGAGRLEFQVKPVSKYPRLNITHDVPANSPAECAIKCKENGHCDLAGFVPSPHAKSSGLCLLTSDTHFCDFDDETYKHVPQHQSEVPFLIHCIRCSKCRYNLVPVIPGITEVIPFETAKTAQSIEECALQCSENKCTTAQFNPKSSTCSMTINPSFKNTCPSEKALQVDGNLQIRLHCVSCTTN</sequence>
<feature type="compositionally biased region" description="Basic and acidic residues" evidence="1">
    <location>
        <begin position="1553"/>
        <end position="1568"/>
    </location>
</feature>
<feature type="region of interest" description="Disordered" evidence="1">
    <location>
        <begin position="696"/>
        <end position="1022"/>
    </location>
</feature>
<feature type="compositionally biased region" description="Polar residues" evidence="1">
    <location>
        <begin position="3287"/>
        <end position="3301"/>
    </location>
</feature>
<feature type="compositionally biased region" description="Polar residues" evidence="1">
    <location>
        <begin position="3467"/>
        <end position="3501"/>
    </location>
</feature>
<feature type="region of interest" description="Disordered" evidence="1">
    <location>
        <begin position="1148"/>
        <end position="1188"/>
    </location>
</feature>
<feature type="compositionally biased region" description="Basic and acidic residues" evidence="1">
    <location>
        <begin position="3583"/>
        <end position="3592"/>
    </location>
</feature>
<name>A0A0N4ZCF1_PARTI</name>
<feature type="compositionally biased region" description="Basic and acidic residues" evidence="1">
    <location>
        <begin position="3090"/>
        <end position="3100"/>
    </location>
</feature>
<feature type="compositionally biased region" description="Basic and acidic residues" evidence="1">
    <location>
        <begin position="1494"/>
        <end position="1520"/>
    </location>
</feature>
<feature type="region of interest" description="Disordered" evidence="1">
    <location>
        <begin position="2458"/>
        <end position="2508"/>
    </location>
</feature>
<feature type="region of interest" description="Disordered" evidence="1">
    <location>
        <begin position="1353"/>
        <end position="1469"/>
    </location>
</feature>
<organism evidence="2 3">
    <name type="scientific">Parastrongyloides trichosuri</name>
    <name type="common">Possum-specific nematode worm</name>
    <dbReference type="NCBI Taxonomy" id="131310"/>
    <lineage>
        <taxon>Eukaryota</taxon>
        <taxon>Metazoa</taxon>
        <taxon>Ecdysozoa</taxon>
        <taxon>Nematoda</taxon>
        <taxon>Chromadorea</taxon>
        <taxon>Rhabditida</taxon>
        <taxon>Tylenchina</taxon>
        <taxon>Panagrolaimomorpha</taxon>
        <taxon>Strongyloidoidea</taxon>
        <taxon>Strongyloididae</taxon>
        <taxon>Parastrongyloides</taxon>
    </lineage>
</organism>
<feature type="region of interest" description="Disordered" evidence="1">
    <location>
        <begin position="3559"/>
        <end position="3657"/>
    </location>
</feature>
<feature type="region of interest" description="Disordered" evidence="1">
    <location>
        <begin position="2072"/>
        <end position="2311"/>
    </location>
</feature>
<reference evidence="3" key="1">
    <citation type="submission" date="2017-02" db="UniProtKB">
        <authorList>
            <consortium name="WormBaseParasite"/>
        </authorList>
    </citation>
    <scope>IDENTIFICATION</scope>
</reference>
<feature type="compositionally biased region" description="Basic and acidic residues" evidence="1">
    <location>
        <begin position="3053"/>
        <end position="3062"/>
    </location>
</feature>
<dbReference type="PANTHER" id="PTHR21583:SF8">
    <property type="entry name" value="PROTEIN ELYS"/>
    <property type="match status" value="1"/>
</dbReference>
<feature type="region of interest" description="Disordered" evidence="1">
    <location>
        <begin position="1610"/>
        <end position="2038"/>
    </location>
</feature>
<feature type="compositionally biased region" description="Polar residues" evidence="1">
    <location>
        <begin position="2659"/>
        <end position="2677"/>
    </location>
</feature>
<feature type="compositionally biased region" description="Polar residues" evidence="1">
    <location>
        <begin position="2148"/>
        <end position="2158"/>
    </location>
</feature>
<evidence type="ECO:0000313" key="3">
    <source>
        <dbReference type="WBParaSite" id="PTRK_0000520500.1"/>
    </source>
</evidence>
<protein>
    <submittedName>
        <fullName evidence="3">Apple domain-containing protein</fullName>
    </submittedName>
</protein>
<feature type="region of interest" description="Disordered" evidence="1">
    <location>
        <begin position="3244"/>
        <end position="3301"/>
    </location>
</feature>
<feature type="compositionally biased region" description="Low complexity" evidence="1">
    <location>
        <begin position="386"/>
        <end position="396"/>
    </location>
</feature>
<evidence type="ECO:0000313" key="2">
    <source>
        <dbReference type="Proteomes" id="UP000038045"/>
    </source>
</evidence>
<feature type="compositionally biased region" description="Basic and acidic residues" evidence="1">
    <location>
        <begin position="2495"/>
        <end position="2508"/>
    </location>
</feature>
<dbReference type="STRING" id="131310.A0A0N4ZCF1"/>
<proteinExistence type="predicted"/>
<feature type="compositionally biased region" description="Low complexity" evidence="1">
    <location>
        <begin position="2631"/>
        <end position="2640"/>
    </location>
</feature>
<accession>A0A0N4ZCF1</accession>
<feature type="region of interest" description="Disordered" evidence="1">
    <location>
        <begin position="376"/>
        <end position="503"/>
    </location>
</feature>
<feature type="compositionally biased region" description="Basic and acidic residues" evidence="1">
    <location>
        <begin position="840"/>
        <end position="858"/>
    </location>
</feature>
<feature type="compositionally biased region" description="Basic and acidic residues" evidence="1">
    <location>
        <begin position="1007"/>
        <end position="1019"/>
    </location>
</feature>
<feature type="region of interest" description="Disordered" evidence="1">
    <location>
        <begin position="3467"/>
        <end position="3512"/>
    </location>
</feature>
<feature type="region of interest" description="Disordered" evidence="1">
    <location>
        <begin position="2655"/>
        <end position="2677"/>
    </location>
</feature>
<feature type="compositionally biased region" description="Polar residues" evidence="1">
    <location>
        <begin position="2759"/>
        <end position="2771"/>
    </location>
</feature>
<feature type="compositionally biased region" description="Basic and acidic residues" evidence="1">
    <location>
        <begin position="1616"/>
        <end position="1634"/>
    </location>
</feature>
<feature type="compositionally biased region" description="Basic and acidic residues" evidence="1">
    <location>
        <begin position="2263"/>
        <end position="2287"/>
    </location>
</feature>
<feature type="region of interest" description="Disordered" evidence="1">
    <location>
        <begin position="2893"/>
        <end position="2913"/>
    </location>
</feature>
<feature type="compositionally biased region" description="Low complexity" evidence="1">
    <location>
        <begin position="3267"/>
        <end position="3277"/>
    </location>
</feature>
<feature type="compositionally biased region" description="Basic and acidic residues" evidence="1">
    <location>
        <begin position="1587"/>
        <end position="1596"/>
    </location>
</feature>
<feature type="compositionally biased region" description="Polar residues" evidence="1">
    <location>
        <begin position="2120"/>
        <end position="2138"/>
    </location>
</feature>
<feature type="compositionally biased region" description="Basic and acidic residues" evidence="1">
    <location>
        <begin position="1439"/>
        <end position="1448"/>
    </location>
</feature>
<feature type="compositionally biased region" description="Basic and acidic residues" evidence="1">
    <location>
        <begin position="2018"/>
        <end position="2032"/>
    </location>
</feature>
<feature type="region of interest" description="Disordered" evidence="1">
    <location>
        <begin position="3053"/>
        <end position="3103"/>
    </location>
</feature>
<dbReference type="Proteomes" id="UP000038045">
    <property type="component" value="Unplaced"/>
</dbReference>
<feature type="compositionally biased region" description="Polar residues" evidence="1">
    <location>
        <begin position="1938"/>
        <end position="1954"/>
    </location>
</feature>
<feature type="region of interest" description="Disordered" evidence="1">
    <location>
        <begin position="2935"/>
        <end position="2965"/>
    </location>
</feature>
<dbReference type="WBParaSite" id="PTRK_0000520500.1">
    <property type="protein sequence ID" value="PTRK_0000520500.1"/>
    <property type="gene ID" value="PTRK_0000520500"/>
</dbReference>
<feature type="compositionally biased region" description="Polar residues" evidence="1">
    <location>
        <begin position="764"/>
        <end position="814"/>
    </location>
</feature>
<feature type="compositionally biased region" description="Basic and acidic residues" evidence="1">
    <location>
        <begin position="3639"/>
        <end position="3656"/>
    </location>
</feature>
<feature type="compositionally biased region" description="Polar residues" evidence="1">
    <location>
        <begin position="2458"/>
        <end position="2471"/>
    </location>
</feature>
<feature type="compositionally biased region" description="Basic and acidic residues" evidence="1">
    <location>
        <begin position="1367"/>
        <end position="1381"/>
    </location>
</feature>
<feature type="compositionally biased region" description="Polar residues" evidence="1">
    <location>
        <begin position="1974"/>
        <end position="1989"/>
    </location>
</feature>
<feature type="compositionally biased region" description="Polar residues" evidence="1">
    <location>
        <begin position="1665"/>
        <end position="1819"/>
    </location>
</feature>
<feature type="region of interest" description="Disordered" evidence="1">
    <location>
        <begin position="1492"/>
        <end position="1596"/>
    </location>
</feature>
<feature type="compositionally biased region" description="Polar residues" evidence="1">
    <location>
        <begin position="2167"/>
        <end position="2183"/>
    </location>
</feature>
<evidence type="ECO:0000256" key="1">
    <source>
        <dbReference type="SAM" id="MobiDB-lite"/>
    </source>
</evidence>
<feature type="compositionally biased region" description="Polar residues" evidence="1">
    <location>
        <begin position="1828"/>
        <end position="1888"/>
    </location>
</feature>
<feature type="region of interest" description="Disordered" evidence="1">
    <location>
        <begin position="2618"/>
        <end position="2640"/>
    </location>
</feature>
<feature type="compositionally biased region" description="Polar residues" evidence="1">
    <location>
        <begin position="822"/>
        <end position="839"/>
    </location>
</feature>
<keyword evidence="2" id="KW-1185">Reference proteome</keyword>
<feature type="compositionally biased region" description="Basic and acidic residues" evidence="1">
    <location>
        <begin position="490"/>
        <end position="503"/>
    </location>
</feature>
<feature type="region of interest" description="Disordered" evidence="1">
    <location>
        <begin position="2358"/>
        <end position="2385"/>
    </location>
</feature>
<feature type="region of interest" description="Disordered" evidence="1">
    <location>
        <begin position="2750"/>
        <end position="2771"/>
    </location>
</feature>
<feature type="compositionally biased region" description="Polar residues" evidence="1">
    <location>
        <begin position="1422"/>
        <end position="1437"/>
    </location>
</feature>
<dbReference type="PANTHER" id="PTHR21583">
    <property type="entry name" value="ELYS PROTEIN"/>
    <property type="match status" value="1"/>
</dbReference>
<dbReference type="InterPro" id="IPR052620">
    <property type="entry name" value="ELYS/MEL-28_NucAsmblyFactor"/>
</dbReference>
<feature type="compositionally biased region" description="Polar residues" evidence="1">
    <location>
        <begin position="931"/>
        <end position="943"/>
    </location>
</feature>
<feature type="compositionally biased region" description="Polar residues" evidence="1">
    <location>
        <begin position="2073"/>
        <end position="2092"/>
    </location>
</feature>
<feature type="compositionally biased region" description="Polar residues" evidence="1">
    <location>
        <begin position="2479"/>
        <end position="2493"/>
    </location>
</feature>
<feature type="compositionally biased region" description="Polar residues" evidence="1">
    <location>
        <begin position="729"/>
        <end position="744"/>
    </location>
</feature>